<dbReference type="NCBIfam" id="TIGR00247">
    <property type="entry name" value="endolytic transglycosylase MltG"/>
    <property type="match status" value="1"/>
</dbReference>
<evidence type="ECO:0000256" key="7">
    <source>
        <dbReference type="HAMAP-Rule" id="MF_02065"/>
    </source>
</evidence>
<dbReference type="Gene3D" id="3.30.1490.480">
    <property type="entry name" value="Endolytic murein transglycosylase"/>
    <property type="match status" value="1"/>
</dbReference>
<dbReference type="EMBL" id="JARHUD010000005">
    <property type="protein sequence ID" value="MDF2096316.1"/>
    <property type="molecule type" value="Genomic_DNA"/>
</dbReference>
<keyword evidence="4 7" id="KW-0472">Membrane</keyword>
<proteinExistence type="inferred from homology"/>
<dbReference type="RefSeq" id="WP_275822606.1">
    <property type="nucleotide sequence ID" value="NZ_JARHUD010000005.1"/>
</dbReference>
<dbReference type="InterPro" id="IPR003770">
    <property type="entry name" value="MLTG-like"/>
</dbReference>
<keyword evidence="5 7" id="KW-0456">Lyase</keyword>
<reference evidence="8 9" key="1">
    <citation type="submission" date="2023-03" db="EMBL/GenBank/DDBJ databases">
        <title>Fodinicurvata sp. CAU 1616 isolated from sea sendiment.</title>
        <authorList>
            <person name="Kim W."/>
        </authorList>
    </citation>
    <scope>NUCLEOTIDE SEQUENCE [LARGE SCALE GENOMIC DNA]</scope>
    <source>
        <strain evidence="8 9">CAU 1616</strain>
    </source>
</reference>
<comment type="catalytic activity">
    <reaction evidence="7">
        <text>a peptidoglycan chain = a peptidoglycan chain with N-acetyl-1,6-anhydromuramyl-[peptide] at the reducing end + a peptidoglycan chain with N-acetylglucosamine at the non-reducing end.</text>
        <dbReference type="EC" id="4.2.2.29"/>
    </reaction>
</comment>
<comment type="caution">
    <text evidence="8">The sequence shown here is derived from an EMBL/GenBank/DDBJ whole genome shotgun (WGS) entry which is preliminary data.</text>
</comment>
<evidence type="ECO:0000256" key="1">
    <source>
        <dbReference type="ARBA" id="ARBA00022475"/>
    </source>
</evidence>
<comment type="similarity">
    <text evidence="7">Belongs to the transglycosylase MltG family.</text>
</comment>
<dbReference type="HAMAP" id="MF_02065">
    <property type="entry name" value="MltG"/>
    <property type="match status" value="1"/>
</dbReference>
<evidence type="ECO:0000313" key="8">
    <source>
        <dbReference type="EMBL" id="MDF2096316.1"/>
    </source>
</evidence>
<accession>A0ABT5YMW8</accession>
<evidence type="ECO:0000256" key="4">
    <source>
        <dbReference type="ARBA" id="ARBA00023136"/>
    </source>
</evidence>
<feature type="site" description="Important for catalytic activity" evidence="7">
    <location>
        <position position="203"/>
    </location>
</feature>
<keyword evidence="7" id="KW-0997">Cell inner membrane</keyword>
<dbReference type="Proteomes" id="UP001215503">
    <property type="component" value="Unassembled WGS sequence"/>
</dbReference>
<keyword evidence="3 7" id="KW-1133">Transmembrane helix</keyword>
<comment type="function">
    <text evidence="7">Functions as a peptidoglycan terminase that cleaves nascent peptidoglycan strands endolytically to terminate their elongation.</text>
</comment>
<dbReference type="PANTHER" id="PTHR30518">
    <property type="entry name" value="ENDOLYTIC MUREIN TRANSGLYCOSYLASE"/>
    <property type="match status" value="1"/>
</dbReference>
<keyword evidence="9" id="KW-1185">Reference proteome</keyword>
<evidence type="ECO:0000256" key="5">
    <source>
        <dbReference type="ARBA" id="ARBA00023239"/>
    </source>
</evidence>
<organism evidence="8 9">
    <name type="scientific">Aquibaculum arenosum</name>
    <dbReference type="NCBI Taxonomy" id="3032591"/>
    <lineage>
        <taxon>Bacteria</taxon>
        <taxon>Pseudomonadati</taxon>
        <taxon>Pseudomonadota</taxon>
        <taxon>Alphaproteobacteria</taxon>
        <taxon>Rhodospirillales</taxon>
        <taxon>Rhodovibrionaceae</taxon>
        <taxon>Aquibaculum</taxon>
    </lineage>
</organism>
<keyword evidence="6 7" id="KW-0961">Cell wall biogenesis/degradation</keyword>
<evidence type="ECO:0000256" key="3">
    <source>
        <dbReference type="ARBA" id="ARBA00022989"/>
    </source>
</evidence>
<gene>
    <name evidence="7 8" type="primary">mltG</name>
    <name evidence="8" type="ORF">P2G67_10045</name>
</gene>
<dbReference type="Gene3D" id="3.30.160.60">
    <property type="entry name" value="Classic Zinc Finger"/>
    <property type="match status" value="1"/>
</dbReference>
<evidence type="ECO:0000313" key="9">
    <source>
        <dbReference type="Proteomes" id="UP001215503"/>
    </source>
</evidence>
<keyword evidence="2 7" id="KW-0812">Transmembrane</keyword>
<name>A0ABT5YMW8_9PROT</name>
<evidence type="ECO:0000256" key="2">
    <source>
        <dbReference type="ARBA" id="ARBA00022692"/>
    </source>
</evidence>
<dbReference type="Pfam" id="PF02618">
    <property type="entry name" value="YceG"/>
    <property type="match status" value="1"/>
</dbReference>
<sequence length="327" mass="35434">MRRVLRVGLSLLVGLALAAGIALLVAQSFYEGAGPLDEPRQVVIPRGSSTGAVAERLADAGVISDPRVFHAAAVATGKNRRLRAGEYAFEPGISLRGVLELLESGKTVIRRFTVPEGLTSTEIVALLDATEGLAGEIEEVPPEGALLPETYHYSWGDDRAQLLRRMQSAMSETLERLWEVRVEGLPVASPEEAVTLASIVEKETGIADERPLVASVFVNRLNRGMRLQSDPTVIYALTKGEEPLGRALTRADWQVEDPYNTYQIDGLPPGPIANPGRAAIAAVLDPLDSDYFYFVADGSGGHAFARTLDEHNRNVANWRRIRDGEGD</sequence>
<evidence type="ECO:0000256" key="6">
    <source>
        <dbReference type="ARBA" id="ARBA00023316"/>
    </source>
</evidence>
<dbReference type="PANTHER" id="PTHR30518:SF2">
    <property type="entry name" value="ENDOLYTIC MUREIN TRANSGLYCOSYLASE"/>
    <property type="match status" value="1"/>
</dbReference>
<dbReference type="CDD" id="cd08010">
    <property type="entry name" value="MltG_like"/>
    <property type="match status" value="1"/>
</dbReference>
<keyword evidence="1 7" id="KW-1003">Cell membrane</keyword>
<protein>
    <recommendedName>
        <fullName evidence="7">Endolytic murein transglycosylase</fullName>
        <ecNumber evidence="7">4.2.2.29</ecNumber>
    </recommendedName>
    <alternativeName>
        <fullName evidence="7">Peptidoglycan lytic transglycosylase</fullName>
    </alternativeName>
    <alternativeName>
        <fullName evidence="7">Peptidoglycan polymerization terminase</fullName>
    </alternativeName>
</protein>
<dbReference type="EC" id="4.2.2.29" evidence="7"/>